<dbReference type="PRINTS" id="PR00778">
    <property type="entry name" value="HTHARSR"/>
</dbReference>
<dbReference type="AlphaFoldDB" id="A0A223S482"/>
<name>A0A223S482_9ACTN</name>
<dbReference type="SUPFAM" id="SSF46785">
    <property type="entry name" value="Winged helix' DNA-binding domain"/>
    <property type="match status" value="1"/>
</dbReference>
<evidence type="ECO:0000313" key="2">
    <source>
        <dbReference type="EMBL" id="ASU82946.1"/>
    </source>
</evidence>
<feature type="domain" description="HTH arsR-type" evidence="1">
    <location>
        <begin position="17"/>
        <end position="97"/>
    </location>
</feature>
<evidence type="ECO:0000313" key="3">
    <source>
        <dbReference type="Proteomes" id="UP000215005"/>
    </source>
</evidence>
<evidence type="ECO:0000259" key="1">
    <source>
        <dbReference type="SMART" id="SM00418"/>
    </source>
</evidence>
<keyword evidence="3" id="KW-1185">Reference proteome</keyword>
<dbReference type="InterPro" id="IPR036388">
    <property type="entry name" value="WH-like_DNA-bd_sf"/>
</dbReference>
<gene>
    <name evidence="2" type="ORF">CDO52_09215</name>
</gene>
<dbReference type="SMART" id="SM00418">
    <property type="entry name" value="HTH_ARSR"/>
    <property type="match status" value="1"/>
</dbReference>
<dbReference type="InterPro" id="IPR036390">
    <property type="entry name" value="WH_DNA-bd_sf"/>
</dbReference>
<dbReference type="KEGG" id="ngv:CDO52_09215"/>
<dbReference type="EMBL" id="CP022753">
    <property type="protein sequence ID" value="ASU82946.1"/>
    <property type="molecule type" value="Genomic_DNA"/>
</dbReference>
<dbReference type="InterPro" id="IPR011991">
    <property type="entry name" value="ArsR-like_HTH"/>
</dbReference>
<dbReference type="InterPro" id="IPR001845">
    <property type="entry name" value="HTH_ArsR_DNA-bd_dom"/>
</dbReference>
<accession>A0A223S482</accession>
<dbReference type="GO" id="GO:0003700">
    <property type="term" value="F:DNA-binding transcription factor activity"/>
    <property type="evidence" value="ECO:0007669"/>
    <property type="project" value="InterPro"/>
</dbReference>
<organism evidence="2 3">
    <name type="scientific">Nocardiopsis gilva YIM 90087</name>
    <dbReference type="NCBI Taxonomy" id="1235441"/>
    <lineage>
        <taxon>Bacteria</taxon>
        <taxon>Bacillati</taxon>
        <taxon>Actinomycetota</taxon>
        <taxon>Actinomycetes</taxon>
        <taxon>Streptosporangiales</taxon>
        <taxon>Nocardiopsidaceae</taxon>
        <taxon>Nocardiopsis</taxon>
    </lineage>
</organism>
<dbReference type="CDD" id="cd00090">
    <property type="entry name" value="HTH_ARSR"/>
    <property type="match status" value="1"/>
</dbReference>
<dbReference type="RefSeq" id="WP_017617516.1">
    <property type="nucleotide sequence ID" value="NZ_ANBG01000078.1"/>
</dbReference>
<dbReference type="OrthoDB" id="4471357at2"/>
<dbReference type="Proteomes" id="UP000215005">
    <property type="component" value="Chromosome"/>
</dbReference>
<protein>
    <submittedName>
        <fullName evidence="2">ArsR family transcriptional regulator</fullName>
    </submittedName>
</protein>
<dbReference type="Gene3D" id="1.10.10.10">
    <property type="entry name" value="Winged helix-like DNA-binding domain superfamily/Winged helix DNA-binding domain"/>
    <property type="match status" value="1"/>
</dbReference>
<sequence length="116" mass="12930">MPDAEGHPVRTEIHLMTVLSALADPVRYRVVTELLREPVGTERHCSSFGLSVSKSTRAHHFRILREAGLIRQVDRGNSRKAQLRWDDIESRFPGLLALIVRNPPAGDTPAISRANA</sequence>
<proteinExistence type="predicted"/>
<reference evidence="2 3" key="1">
    <citation type="submission" date="2017-08" db="EMBL/GenBank/DDBJ databases">
        <title>The complete genome sequence of Nocardiopsis gilva YIM 90087.</title>
        <authorList>
            <person name="Yin M."/>
            <person name="Tang S."/>
        </authorList>
    </citation>
    <scope>NUCLEOTIDE SEQUENCE [LARGE SCALE GENOMIC DNA]</scope>
    <source>
        <strain evidence="2 3">YIM 90087</strain>
    </source>
</reference>